<protein>
    <recommendedName>
        <fullName evidence="3">DUF4367 domain-containing protein</fullName>
    </recommendedName>
</protein>
<dbReference type="EMBL" id="CP020991">
    <property type="protein sequence ID" value="AUO18919.1"/>
    <property type="molecule type" value="Genomic_DNA"/>
</dbReference>
<evidence type="ECO:0008006" key="3">
    <source>
        <dbReference type="Google" id="ProtNLM"/>
    </source>
</evidence>
<keyword evidence="2" id="KW-1185">Reference proteome</keyword>
<name>A0A2K9P263_9FIRM</name>
<sequence>MNIDNNKIKNSFPKSTSKFHSKIQLTLDELPEKKEIYIMNRRKTFKRGLAICAAAVLLIGTTAFAAGKLVPMIYSSSSSIPDYYSIPTEQELDKKLGYSANIIENFNNGFEFTGGNIVDNKSKDENGDITEEFKSFSAKYKNGDKRITLSIDKSDNFEVGEGTHTILADKYQNIDIYYTNYINKIVPPDYKLTEQDKIDEENGSLVFSYGSDDIETQELQSVSWVQEGITYNIMGFETGMSQEDFVNMAKEVIDYK</sequence>
<accession>A0A2K9P263</accession>
<evidence type="ECO:0000313" key="2">
    <source>
        <dbReference type="Proteomes" id="UP000235589"/>
    </source>
</evidence>
<evidence type="ECO:0000313" key="1">
    <source>
        <dbReference type="EMBL" id="AUO18919.1"/>
    </source>
</evidence>
<dbReference type="AlphaFoldDB" id="A0A2K9P263"/>
<gene>
    <name evidence="1" type="ORF">B9O19_00736</name>
</gene>
<proteinExistence type="predicted"/>
<dbReference type="Proteomes" id="UP000235589">
    <property type="component" value="Chromosome"/>
</dbReference>
<organism evidence="1 2">
    <name type="scientific">Monoglobus pectinilyticus</name>
    <dbReference type="NCBI Taxonomy" id="1981510"/>
    <lineage>
        <taxon>Bacteria</taxon>
        <taxon>Bacillati</taxon>
        <taxon>Bacillota</taxon>
        <taxon>Clostridia</taxon>
        <taxon>Monoglobales</taxon>
        <taxon>Monoglobaceae</taxon>
        <taxon>Monoglobus</taxon>
    </lineage>
</organism>
<dbReference type="KEGG" id="mpec:B9O19_00736"/>
<reference evidence="1 2" key="1">
    <citation type="submission" date="2017-04" db="EMBL/GenBank/DDBJ databases">
        <title>Monoglobus pectinilyticus 14 draft genome.</title>
        <authorList>
            <person name="Kim C."/>
            <person name="Rosendale D.I."/>
            <person name="Kelly W.J."/>
            <person name="Tannock G.W."/>
            <person name="Patchett M.L."/>
            <person name="Jordens J.Z."/>
        </authorList>
    </citation>
    <scope>NUCLEOTIDE SEQUENCE [LARGE SCALE GENOMIC DNA]</scope>
    <source>
        <strain evidence="1 2">14</strain>
    </source>
</reference>